<sequence length="236" mass="27530">MNLLFTHHEQVFLCQEKRMNILETTLDNLDEWGKLISEAGSSSRRTYGVYEMKRIRHDHKQVHKIGVVCSYGIIPDKRLRTYCASVAEYVSAHQLDVLILTGGHTVENASETEARVAWELIYPRATDCSFLFEEHSLSTLHNLLYARELLEKQMLTVETLYIFCDRVRFLKVLCLSKIIFKNSRVHVVQFKRQESVVMYLLQIPFTLLQCLGAVCPPVENLLLRGRRALRKYHEPF</sequence>
<gene>
    <name evidence="1" type="ORF">CSA56_09400</name>
</gene>
<dbReference type="Proteomes" id="UP000230821">
    <property type="component" value="Unassembled WGS sequence"/>
</dbReference>
<organism evidence="1 2">
    <name type="scientific">candidate division KSB3 bacterium</name>
    <dbReference type="NCBI Taxonomy" id="2044937"/>
    <lineage>
        <taxon>Bacteria</taxon>
        <taxon>candidate division KSB3</taxon>
    </lineage>
</organism>
<evidence type="ECO:0008006" key="3">
    <source>
        <dbReference type="Google" id="ProtNLM"/>
    </source>
</evidence>
<reference evidence="1 2" key="1">
    <citation type="submission" date="2017-10" db="EMBL/GenBank/DDBJ databases">
        <title>Novel microbial diversity and functional potential in the marine mammal oral microbiome.</title>
        <authorList>
            <person name="Dudek N.K."/>
            <person name="Sun C.L."/>
            <person name="Burstein D."/>
            <person name="Kantor R.S."/>
            <person name="Aliaga Goltsman D.S."/>
            <person name="Bik E.M."/>
            <person name="Thomas B.C."/>
            <person name="Banfield J.F."/>
            <person name="Relman D.A."/>
        </authorList>
    </citation>
    <scope>NUCLEOTIDE SEQUENCE [LARGE SCALE GENOMIC DNA]</scope>
    <source>
        <strain evidence="1">DOLJORAL78_47_16</strain>
    </source>
</reference>
<comment type="caution">
    <text evidence="1">The sequence shown here is derived from an EMBL/GenBank/DDBJ whole genome shotgun (WGS) entry which is preliminary data.</text>
</comment>
<dbReference type="EMBL" id="PDSK01000093">
    <property type="protein sequence ID" value="PIE33894.1"/>
    <property type="molecule type" value="Genomic_DNA"/>
</dbReference>
<proteinExistence type="predicted"/>
<accession>A0A2G6KDY4</accession>
<name>A0A2G6KDY4_9BACT</name>
<evidence type="ECO:0000313" key="1">
    <source>
        <dbReference type="EMBL" id="PIE33894.1"/>
    </source>
</evidence>
<evidence type="ECO:0000313" key="2">
    <source>
        <dbReference type="Proteomes" id="UP000230821"/>
    </source>
</evidence>
<dbReference type="AlphaFoldDB" id="A0A2G6KDY4"/>
<protein>
    <recommendedName>
        <fullName evidence="3">DUF218 domain-containing protein</fullName>
    </recommendedName>
</protein>